<evidence type="ECO:0000313" key="7">
    <source>
        <dbReference type="EMBL" id="CRK27782.1"/>
    </source>
</evidence>
<dbReference type="GO" id="GO:0046872">
    <property type="term" value="F:metal ion binding"/>
    <property type="evidence" value="ECO:0007669"/>
    <property type="project" value="UniProtKB-KW"/>
</dbReference>
<keyword evidence="8" id="KW-1185">Reference proteome</keyword>
<dbReference type="SMART" id="SM00829">
    <property type="entry name" value="PKS_ER"/>
    <property type="match status" value="1"/>
</dbReference>
<dbReference type="InterPro" id="IPR013154">
    <property type="entry name" value="ADH-like_N"/>
</dbReference>
<evidence type="ECO:0000256" key="5">
    <source>
        <dbReference type="ARBA" id="ARBA00023002"/>
    </source>
</evidence>
<evidence type="ECO:0000259" key="6">
    <source>
        <dbReference type="SMART" id="SM00829"/>
    </source>
</evidence>
<gene>
    <name evidence="7" type="ORF">BN1708_004446</name>
</gene>
<keyword evidence="3" id="KW-0479">Metal-binding</keyword>
<dbReference type="SUPFAM" id="SSF51735">
    <property type="entry name" value="NAD(P)-binding Rossmann-fold domains"/>
    <property type="match status" value="1"/>
</dbReference>
<dbReference type="PANTHER" id="PTHR42940:SF8">
    <property type="entry name" value="VACUOLAR PROTEIN SORTING-ASSOCIATED PROTEIN 11"/>
    <property type="match status" value="1"/>
</dbReference>
<evidence type="ECO:0000256" key="3">
    <source>
        <dbReference type="ARBA" id="ARBA00022723"/>
    </source>
</evidence>
<evidence type="ECO:0000256" key="4">
    <source>
        <dbReference type="ARBA" id="ARBA00022833"/>
    </source>
</evidence>
<dbReference type="STRING" id="100787.A0A0G4M0J3"/>
<dbReference type="InterPro" id="IPR011032">
    <property type="entry name" value="GroES-like_sf"/>
</dbReference>
<proteinExistence type="inferred from homology"/>
<protein>
    <recommendedName>
        <fullName evidence="6">Enoyl reductase (ER) domain-containing protein</fullName>
    </recommendedName>
</protein>
<comment type="cofactor">
    <cofactor evidence="1">
        <name>Zn(2+)</name>
        <dbReference type="ChEBI" id="CHEBI:29105"/>
    </cofactor>
</comment>
<dbReference type="GO" id="GO:0005737">
    <property type="term" value="C:cytoplasm"/>
    <property type="evidence" value="ECO:0007669"/>
    <property type="project" value="TreeGrafter"/>
</dbReference>
<dbReference type="InterPro" id="IPR013149">
    <property type="entry name" value="ADH-like_C"/>
</dbReference>
<comment type="similarity">
    <text evidence="2">Belongs to the zinc-containing alcohol dehydrogenase family.</text>
</comment>
<reference evidence="8" key="1">
    <citation type="submission" date="2015-05" db="EMBL/GenBank/DDBJ databases">
        <authorList>
            <person name="Fogelqvist Johan"/>
        </authorList>
    </citation>
    <scope>NUCLEOTIDE SEQUENCE [LARGE SCALE GENOMIC DNA]</scope>
</reference>
<dbReference type="GO" id="GO:0004022">
    <property type="term" value="F:alcohol dehydrogenase (NAD+) activity"/>
    <property type="evidence" value="ECO:0007669"/>
    <property type="project" value="TreeGrafter"/>
</dbReference>
<dbReference type="Pfam" id="PF00107">
    <property type="entry name" value="ADH_zinc_N"/>
    <property type="match status" value="1"/>
</dbReference>
<feature type="non-terminal residue" evidence="7">
    <location>
        <position position="1"/>
    </location>
</feature>
<dbReference type="Proteomes" id="UP000044602">
    <property type="component" value="Unassembled WGS sequence"/>
</dbReference>
<dbReference type="InterPro" id="IPR020843">
    <property type="entry name" value="ER"/>
</dbReference>
<feature type="domain" description="Enoyl reductase (ER)" evidence="6">
    <location>
        <begin position="35"/>
        <end position="374"/>
    </location>
</feature>
<evidence type="ECO:0000256" key="1">
    <source>
        <dbReference type="ARBA" id="ARBA00001947"/>
    </source>
</evidence>
<dbReference type="SUPFAM" id="SSF50129">
    <property type="entry name" value="GroES-like"/>
    <property type="match status" value="1"/>
</dbReference>
<dbReference type="PANTHER" id="PTHR42940">
    <property type="entry name" value="ALCOHOL DEHYDROGENASE 1-RELATED"/>
    <property type="match status" value="1"/>
</dbReference>
<organism evidence="7 8">
    <name type="scientific">Verticillium longisporum</name>
    <name type="common">Verticillium dahliae var. longisporum</name>
    <dbReference type="NCBI Taxonomy" id="100787"/>
    <lineage>
        <taxon>Eukaryota</taxon>
        <taxon>Fungi</taxon>
        <taxon>Dikarya</taxon>
        <taxon>Ascomycota</taxon>
        <taxon>Pezizomycotina</taxon>
        <taxon>Sordariomycetes</taxon>
        <taxon>Hypocreomycetidae</taxon>
        <taxon>Glomerellales</taxon>
        <taxon>Plectosphaerellaceae</taxon>
        <taxon>Verticillium</taxon>
    </lineage>
</organism>
<keyword evidence="4" id="KW-0862">Zinc</keyword>
<accession>A0A0G4M0J3</accession>
<dbReference type="Gene3D" id="3.40.50.720">
    <property type="entry name" value="NAD(P)-binding Rossmann-like Domain"/>
    <property type="match status" value="1"/>
</dbReference>
<dbReference type="Gene3D" id="3.90.180.10">
    <property type="entry name" value="Medium-chain alcohol dehydrogenases, catalytic domain"/>
    <property type="match status" value="1"/>
</dbReference>
<dbReference type="AlphaFoldDB" id="A0A0G4M0J3"/>
<dbReference type="InterPro" id="IPR036291">
    <property type="entry name" value="NAD(P)-bd_dom_sf"/>
</dbReference>
<dbReference type="Pfam" id="PF08240">
    <property type="entry name" value="ADH_N"/>
    <property type="match status" value="1"/>
</dbReference>
<keyword evidence="5" id="KW-0560">Oxidoreductase</keyword>
<evidence type="ECO:0000313" key="8">
    <source>
        <dbReference type="Proteomes" id="UP000044602"/>
    </source>
</evidence>
<name>A0A0G4M0J3_VERLO</name>
<evidence type="ECO:0000256" key="2">
    <source>
        <dbReference type="ARBA" id="ARBA00008072"/>
    </source>
</evidence>
<dbReference type="EMBL" id="CVQH01020529">
    <property type="protein sequence ID" value="CRK27782.1"/>
    <property type="molecule type" value="Genomic_DNA"/>
</dbReference>
<sequence>QRSRQSSLPTSASILPMAEVQHPRIMRAAQIVEYGKPYQLTERPTPIIRDHELLVQVKAAGFCHSDLQVLNGRFKSPLGLIPSHEPAGCIVQIGHRCHPRWKLGQRVGVLNFKNACDQCAGCKTAKQALNHLDPRYCDNRETAGFQNDGAFAEYMVADPETTVLLPDSLSFEQAAPLMCAGATVWGSLERATQGLEQGNVVAIVGIGGLGHLGIQFAKGLGFRTIAIDSRPAGRRLANETSNPSLRPDLVIDSGSPDANRRIFEFTEGQGVAAAIVCTDSLIANAWALKILRIGGSLGILGLPAEQWRFEADLIVFKQLALRGTYVASTVATERMMEVVSQHGIESHLAMASFDDIPGIVDAYKDADFRGRLVVRISR</sequence>